<dbReference type="Proteomes" id="UP000807353">
    <property type="component" value="Unassembled WGS sequence"/>
</dbReference>
<evidence type="ECO:0000313" key="2">
    <source>
        <dbReference type="Proteomes" id="UP000807353"/>
    </source>
</evidence>
<accession>A0A9P5XZ76</accession>
<sequence length="304" mass="33964">MFSTYFELTIFLKSLSNPLTSPDNSPQSSVDVSVSTVFYRGAHSVPENLVFSSQDSVCFYVHLSAFSGAAECAFRPILSAPLSDSRYQTTRIHVPETSEILNIIFHVIYNMSCLKHSPSFNAIVTAIGRMPVYEISPKDYMAPSTPLHELLLHSMSHHPLEVYAIAAHYDVYDIAEAASAHLLSYPLNSISDEIVTQMGPVYLKRLLCLHANRLNALKYMIMTPPTFHAPTESCTYEEQKKLSRTWVMAAAHLVWDAQPSLSTHNLEAAFRPLQDQLSCPECCEIFSGRVREVAQGWSGVKDTI</sequence>
<proteinExistence type="predicted"/>
<evidence type="ECO:0000313" key="1">
    <source>
        <dbReference type="EMBL" id="KAF9459389.1"/>
    </source>
</evidence>
<name>A0A9P5XZ76_9AGAR</name>
<dbReference type="EMBL" id="MU150317">
    <property type="protein sequence ID" value="KAF9459389.1"/>
    <property type="molecule type" value="Genomic_DNA"/>
</dbReference>
<organism evidence="1 2">
    <name type="scientific">Collybia nuda</name>
    <dbReference type="NCBI Taxonomy" id="64659"/>
    <lineage>
        <taxon>Eukaryota</taxon>
        <taxon>Fungi</taxon>
        <taxon>Dikarya</taxon>
        <taxon>Basidiomycota</taxon>
        <taxon>Agaricomycotina</taxon>
        <taxon>Agaricomycetes</taxon>
        <taxon>Agaricomycetidae</taxon>
        <taxon>Agaricales</taxon>
        <taxon>Tricholomatineae</taxon>
        <taxon>Clitocybaceae</taxon>
        <taxon>Collybia</taxon>
    </lineage>
</organism>
<comment type="caution">
    <text evidence="1">The sequence shown here is derived from an EMBL/GenBank/DDBJ whole genome shotgun (WGS) entry which is preliminary data.</text>
</comment>
<gene>
    <name evidence="1" type="ORF">BDZ94DRAFT_1312409</name>
</gene>
<dbReference type="OrthoDB" id="3265815at2759"/>
<evidence type="ECO:0008006" key="3">
    <source>
        <dbReference type="Google" id="ProtNLM"/>
    </source>
</evidence>
<keyword evidence="2" id="KW-1185">Reference proteome</keyword>
<dbReference type="AlphaFoldDB" id="A0A9P5XZ76"/>
<protein>
    <recommendedName>
        <fullName evidence="3">BTB domain-containing protein</fullName>
    </recommendedName>
</protein>
<reference evidence="1" key="1">
    <citation type="submission" date="2020-11" db="EMBL/GenBank/DDBJ databases">
        <authorList>
            <consortium name="DOE Joint Genome Institute"/>
            <person name="Ahrendt S."/>
            <person name="Riley R."/>
            <person name="Andreopoulos W."/>
            <person name="Labutti K."/>
            <person name="Pangilinan J."/>
            <person name="Ruiz-Duenas F.J."/>
            <person name="Barrasa J.M."/>
            <person name="Sanchez-Garcia M."/>
            <person name="Camarero S."/>
            <person name="Miyauchi S."/>
            <person name="Serrano A."/>
            <person name="Linde D."/>
            <person name="Babiker R."/>
            <person name="Drula E."/>
            <person name="Ayuso-Fernandez I."/>
            <person name="Pacheco R."/>
            <person name="Padilla G."/>
            <person name="Ferreira P."/>
            <person name="Barriuso J."/>
            <person name="Kellner H."/>
            <person name="Castanera R."/>
            <person name="Alfaro M."/>
            <person name="Ramirez L."/>
            <person name="Pisabarro A.G."/>
            <person name="Kuo A."/>
            <person name="Tritt A."/>
            <person name="Lipzen A."/>
            <person name="He G."/>
            <person name="Yan M."/>
            <person name="Ng V."/>
            <person name="Cullen D."/>
            <person name="Martin F."/>
            <person name="Rosso M.-N."/>
            <person name="Henrissat B."/>
            <person name="Hibbett D."/>
            <person name="Martinez A.T."/>
            <person name="Grigoriev I.V."/>
        </authorList>
    </citation>
    <scope>NUCLEOTIDE SEQUENCE</scope>
    <source>
        <strain evidence="1">CBS 247.69</strain>
    </source>
</reference>